<dbReference type="InterPro" id="IPR006311">
    <property type="entry name" value="TAT_signal"/>
</dbReference>
<feature type="signal peptide" evidence="1">
    <location>
        <begin position="1"/>
        <end position="35"/>
    </location>
</feature>
<evidence type="ECO:0000313" key="2">
    <source>
        <dbReference type="EMBL" id="MBB6471925.1"/>
    </source>
</evidence>
<protein>
    <recommendedName>
        <fullName evidence="4">Peptidase inhibitor family I36</fullName>
    </recommendedName>
</protein>
<dbReference type="EMBL" id="JACHIU010000001">
    <property type="protein sequence ID" value="MBB6471925.1"/>
    <property type="molecule type" value="Genomic_DNA"/>
</dbReference>
<dbReference type="PROSITE" id="PS51318">
    <property type="entry name" value="TAT"/>
    <property type="match status" value="1"/>
</dbReference>
<dbReference type="AlphaFoldDB" id="A0A7X0IBA0"/>
<name>A0A7X0IBA0_9ACTN</name>
<gene>
    <name evidence="2" type="ORF">BJ992_001356</name>
</gene>
<accession>A0A7X0IBA0</accession>
<evidence type="ECO:0000256" key="1">
    <source>
        <dbReference type="SAM" id="SignalP"/>
    </source>
</evidence>
<dbReference type="Pfam" id="PF03995">
    <property type="entry name" value="Inhibitor_I36"/>
    <property type="match status" value="1"/>
</dbReference>
<keyword evidence="3" id="KW-1185">Reference proteome</keyword>
<feature type="chain" id="PRO_5031195143" description="Peptidase inhibitor family I36" evidence="1">
    <location>
        <begin position="36"/>
        <end position="130"/>
    </location>
</feature>
<evidence type="ECO:0000313" key="3">
    <source>
        <dbReference type="Proteomes" id="UP000555564"/>
    </source>
</evidence>
<reference evidence="2 3" key="1">
    <citation type="submission" date="2020-08" db="EMBL/GenBank/DDBJ databases">
        <title>Sequencing the genomes of 1000 actinobacteria strains.</title>
        <authorList>
            <person name="Klenk H.-P."/>
        </authorList>
    </citation>
    <scope>NUCLEOTIDE SEQUENCE [LARGE SCALE GENOMIC DNA]</scope>
    <source>
        <strain evidence="2 3">DSM 44936</strain>
    </source>
</reference>
<organism evidence="2 3">
    <name type="scientific">Sphaerisporangium rubeum</name>
    <dbReference type="NCBI Taxonomy" id="321317"/>
    <lineage>
        <taxon>Bacteria</taxon>
        <taxon>Bacillati</taxon>
        <taxon>Actinomycetota</taxon>
        <taxon>Actinomycetes</taxon>
        <taxon>Streptosporangiales</taxon>
        <taxon>Streptosporangiaceae</taxon>
        <taxon>Sphaerisporangium</taxon>
    </lineage>
</organism>
<comment type="caution">
    <text evidence="2">The sequence shown here is derived from an EMBL/GenBank/DDBJ whole genome shotgun (WGS) entry which is preliminary data.</text>
</comment>
<sequence>MRTSRTNRKSRFAVAASLAAAALFAGGLTAPPAAASALDGSCDFTRTLCLFEGYDFTGARFTTQSLNPPAGVCVNLATHGWGSGRAHSAINTATTTATLWTNTDCTGVPMPLYPGEYDDIDLNSNSVFVY</sequence>
<proteinExistence type="predicted"/>
<dbReference type="Proteomes" id="UP000555564">
    <property type="component" value="Unassembled WGS sequence"/>
</dbReference>
<dbReference type="RefSeq" id="WP_184979069.1">
    <property type="nucleotide sequence ID" value="NZ_BAAALO010000111.1"/>
</dbReference>
<keyword evidence="1" id="KW-0732">Signal</keyword>
<evidence type="ECO:0008006" key="4">
    <source>
        <dbReference type="Google" id="ProtNLM"/>
    </source>
</evidence>